<feature type="compositionally biased region" description="Low complexity" evidence="1">
    <location>
        <begin position="336"/>
        <end position="348"/>
    </location>
</feature>
<proteinExistence type="predicted"/>
<reference evidence="3 4" key="1">
    <citation type="journal article" date="2018" name="Mol. Biol. Evol.">
        <title>Broad Genomic Sampling Reveals a Smut Pathogenic Ancestry of the Fungal Clade Ustilaginomycotina.</title>
        <authorList>
            <person name="Kijpornyongpan T."/>
            <person name="Mondo S.J."/>
            <person name="Barry K."/>
            <person name="Sandor L."/>
            <person name="Lee J."/>
            <person name="Lipzen A."/>
            <person name="Pangilinan J."/>
            <person name="LaButti K."/>
            <person name="Hainaut M."/>
            <person name="Henrissat B."/>
            <person name="Grigoriev I.V."/>
            <person name="Spatafora J.W."/>
            <person name="Aime M.C."/>
        </authorList>
    </citation>
    <scope>NUCLEOTIDE SEQUENCE [LARGE SCALE GENOMIC DNA]</scope>
    <source>
        <strain evidence="3 4">MCA 5214</strain>
    </source>
</reference>
<feature type="compositionally biased region" description="Polar residues" evidence="1">
    <location>
        <begin position="458"/>
        <end position="469"/>
    </location>
</feature>
<dbReference type="STRING" id="1569628.A0A316UUZ4"/>
<feature type="region of interest" description="Disordered" evidence="1">
    <location>
        <begin position="529"/>
        <end position="556"/>
    </location>
</feature>
<evidence type="ECO:0000256" key="2">
    <source>
        <dbReference type="SAM" id="Phobius"/>
    </source>
</evidence>
<keyword evidence="4" id="KW-1185">Reference proteome</keyword>
<evidence type="ECO:0000256" key="1">
    <source>
        <dbReference type="SAM" id="MobiDB-lite"/>
    </source>
</evidence>
<accession>A0A316UUZ4</accession>
<feature type="compositionally biased region" description="Polar residues" evidence="1">
    <location>
        <begin position="487"/>
        <end position="502"/>
    </location>
</feature>
<keyword evidence="2" id="KW-0472">Membrane</keyword>
<name>A0A316UUZ4_9BASI</name>
<protein>
    <submittedName>
        <fullName evidence="3">Uncharacterized protein</fullName>
    </submittedName>
</protein>
<dbReference type="AlphaFoldDB" id="A0A316UUZ4"/>
<dbReference type="GeneID" id="37027962"/>
<dbReference type="EMBL" id="KZ819667">
    <property type="protein sequence ID" value="PWN27743.1"/>
    <property type="molecule type" value="Genomic_DNA"/>
</dbReference>
<feature type="transmembrane region" description="Helical" evidence="2">
    <location>
        <begin position="135"/>
        <end position="158"/>
    </location>
</feature>
<feature type="transmembrane region" description="Helical" evidence="2">
    <location>
        <begin position="103"/>
        <end position="123"/>
    </location>
</feature>
<keyword evidence="2" id="KW-1133">Transmembrane helix</keyword>
<feature type="region of interest" description="Disordered" evidence="1">
    <location>
        <begin position="389"/>
        <end position="418"/>
    </location>
</feature>
<organism evidence="3 4">
    <name type="scientific">Jaminaea rosea</name>
    <dbReference type="NCBI Taxonomy" id="1569628"/>
    <lineage>
        <taxon>Eukaryota</taxon>
        <taxon>Fungi</taxon>
        <taxon>Dikarya</taxon>
        <taxon>Basidiomycota</taxon>
        <taxon>Ustilaginomycotina</taxon>
        <taxon>Exobasidiomycetes</taxon>
        <taxon>Microstromatales</taxon>
        <taxon>Microstromatales incertae sedis</taxon>
        <taxon>Jaminaea</taxon>
    </lineage>
</organism>
<dbReference type="OrthoDB" id="5327148at2759"/>
<feature type="region of interest" description="Disordered" evidence="1">
    <location>
        <begin position="441"/>
        <end position="508"/>
    </location>
</feature>
<evidence type="ECO:0000313" key="3">
    <source>
        <dbReference type="EMBL" id="PWN27743.1"/>
    </source>
</evidence>
<dbReference type="Proteomes" id="UP000245884">
    <property type="component" value="Unassembled WGS sequence"/>
</dbReference>
<feature type="region of interest" description="Disordered" evidence="1">
    <location>
        <begin position="315"/>
        <end position="372"/>
    </location>
</feature>
<feature type="compositionally biased region" description="Low complexity" evidence="1">
    <location>
        <begin position="471"/>
        <end position="486"/>
    </location>
</feature>
<dbReference type="RefSeq" id="XP_025362355.1">
    <property type="nucleotide sequence ID" value="XM_025506139.1"/>
</dbReference>
<evidence type="ECO:0000313" key="4">
    <source>
        <dbReference type="Proteomes" id="UP000245884"/>
    </source>
</evidence>
<feature type="transmembrane region" description="Helical" evidence="2">
    <location>
        <begin position="7"/>
        <end position="29"/>
    </location>
</feature>
<feature type="transmembrane region" description="Helical" evidence="2">
    <location>
        <begin position="76"/>
        <end position="96"/>
    </location>
</feature>
<sequence length="586" mass="63402">MLLTPTAVAFVALNALRILSVVSLILVFASTIESMILDGREVALAQPDDYEDCDYLPGTDVPTHAWGLFWAHLDRTFILILCLIGVLSEINWGGICERGFQHCLPIFSFAFGLAPLGCLQMMIGTNLLSQYLDSFPLVTSWLLSFVGLVNLLVGLIFARRGKVWRCLSIKDRHGWTGPSGMTQMIDGQEYPTEKEGGSSGPPFYRHLNRATSQLGGGAGAQPVRSISQAFAAVRAAKKGRNQAQGAPAHQQDLSPSYEEVLRAQAREANERSERDYFGSQLRHGVKGNDLAADLESGRVLSGAFVYDSEAGHNIALGRPPSRGTDTSDNVAVRSFGTGSSTTAYGTTSRMTSKRQGKQRAVPTAAGYPRSPSSLSLAFKRRSLALAKAARRRLSSSSPSAASSAQRRYQRKAAPEMPSLRQRRLALAAVRQAERERDQLRRLANELRLPSSAKPGGRTDTSFLSPTSEYGPSAAPPATGTANAPTTIYSPGQSTTGLTSISRAQRRFGRDSEGAYSRYEAWYDAATVEPPAASRPSLEQPLPAYQPSVAGSQRERALRGGEDLGFGAGRLPVAARYESEWVEKLRS</sequence>
<keyword evidence="2" id="KW-0812">Transmembrane</keyword>
<gene>
    <name evidence="3" type="ORF">BDZ90DRAFT_232139</name>
</gene>
<feature type="compositionally biased region" description="Low complexity" evidence="1">
    <location>
        <begin position="394"/>
        <end position="406"/>
    </location>
</feature>